<evidence type="ECO:0000313" key="4">
    <source>
        <dbReference type="Proteomes" id="UP000440732"/>
    </source>
</evidence>
<dbReference type="Proteomes" id="UP000440732">
    <property type="component" value="Unassembled WGS sequence"/>
</dbReference>
<protein>
    <recommendedName>
        <fullName evidence="5">RxLR effector protein</fullName>
    </recommendedName>
</protein>
<name>A0A6A3TDY7_9STRA</name>
<feature type="compositionally biased region" description="Pro residues" evidence="1">
    <location>
        <begin position="50"/>
        <end position="74"/>
    </location>
</feature>
<feature type="chain" id="PRO_5025368872" description="RxLR effector protein" evidence="2">
    <location>
        <begin position="30"/>
        <end position="109"/>
    </location>
</feature>
<comment type="caution">
    <text evidence="3">The sequence shown here is derived from an EMBL/GenBank/DDBJ whole genome shotgun (WGS) entry which is preliminary data.</text>
</comment>
<reference evidence="3 4" key="1">
    <citation type="submission" date="2018-08" db="EMBL/GenBank/DDBJ databases">
        <title>Genomic investigation of the strawberry pathogen Phytophthora fragariae indicates pathogenicity is determined by transcriptional variation in three key races.</title>
        <authorList>
            <person name="Adams T.M."/>
            <person name="Armitage A.D."/>
            <person name="Sobczyk M.K."/>
            <person name="Bates H.J."/>
            <person name="Dunwell J.M."/>
            <person name="Nellist C.F."/>
            <person name="Harrison R.J."/>
        </authorList>
    </citation>
    <scope>NUCLEOTIDE SEQUENCE [LARGE SCALE GENOMIC DNA]</scope>
    <source>
        <strain evidence="3 4">NOV-5</strain>
    </source>
</reference>
<feature type="non-terminal residue" evidence="3">
    <location>
        <position position="109"/>
    </location>
</feature>
<proteinExistence type="predicted"/>
<organism evidence="3 4">
    <name type="scientific">Phytophthora fragariae</name>
    <dbReference type="NCBI Taxonomy" id="53985"/>
    <lineage>
        <taxon>Eukaryota</taxon>
        <taxon>Sar</taxon>
        <taxon>Stramenopiles</taxon>
        <taxon>Oomycota</taxon>
        <taxon>Peronosporomycetes</taxon>
        <taxon>Peronosporales</taxon>
        <taxon>Peronosporaceae</taxon>
        <taxon>Phytophthora</taxon>
    </lineage>
</organism>
<evidence type="ECO:0008006" key="5">
    <source>
        <dbReference type="Google" id="ProtNLM"/>
    </source>
</evidence>
<evidence type="ECO:0000256" key="1">
    <source>
        <dbReference type="SAM" id="MobiDB-lite"/>
    </source>
</evidence>
<gene>
    <name evidence="3" type="ORF">PF006_g16181</name>
</gene>
<feature type="region of interest" description="Disordered" evidence="1">
    <location>
        <begin position="31"/>
        <end position="92"/>
    </location>
</feature>
<keyword evidence="2" id="KW-0732">Signal</keyword>
<evidence type="ECO:0000313" key="3">
    <source>
        <dbReference type="EMBL" id="KAE9128820.1"/>
    </source>
</evidence>
<dbReference type="AlphaFoldDB" id="A0A6A3TDY7"/>
<sequence>MLVASRLKTAAALCALLAVAALQPSAVAGQAISMDAPPEGQDDSHDEPAPAQPADPTPAPEAPTEAPTPAPTSDPGPQDTPEQPDYEWYWKHGEASMFSQDSGVFKTFK</sequence>
<dbReference type="EMBL" id="QXGA01001111">
    <property type="protein sequence ID" value="KAE9128820.1"/>
    <property type="molecule type" value="Genomic_DNA"/>
</dbReference>
<evidence type="ECO:0000256" key="2">
    <source>
        <dbReference type="SAM" id="SignalP"/>
    </source>
</evidence>
<feature type="signal peptide" evidence="2">
    <location>
        <begin position="1"/>
        <end position="29"/>
    </location>
</feature>
<accession>A0A6A3TDY7</accession>